<dbReference type="CDD" id="cd00041">
    <property type="entry name" value="CUB"/>
    <property type="match status" value="15"/>
</dbReference>
<reference evidence="5" key="1">
    <citation type="submission" date="2022-01" db="EMBL/GenBank/DDBJ databases">
        <authorList>
            <person name="King R."/>
        </authorList>
    </citation>
    <scope>NUCLEOTIDE SEQUENCE</scope>
</reference>
<dbReference type="InterPro" id="IPR035914">
    <property type="entry name" value="Sperma_CUB_dom_sf"/>
</dbReference>
<evidence type="ECO:0000256" key="3">
    <source>
        <dbReference type="PROSITE-ProRule" id="PRU00059"/>
    </source>
</evidence>
<dbReference type="Proteomes" id="UP001152799">
    <property type="component" value="Chromosome 1"/>
</dbReference>
<dbReference type="OrthoDB" id="10009301at2759"/>
<evidence type="ECO:0000259" key="4">
    <source>
        <dbReference type="PROSITE" id="PS01180"/>
    </source>
</evidence>
<dbReference type="SUPFAM" id="SSF49854">
    <property type="entry name" value="Spermadhesin, CUB domain"/>
    <property type="match status" value="15"/>
</dbReference>
<comment type="caution">
    <text evidence="3">Lacks conserved residue(s) required for the propagation of feature annotation.</text>
</comment>
<feature type="domain" description="CUB" evidence="4">
    <location>
        <begin position="1788"/>
        <end position="1896"/>
    </location>
</feature>
<feature type="domain" description="CUB" evidence="4">
    <location>
        <begin position="672"/>
        <end position="789"/>
    </location>
</feature>
<feature type="domain" description="CUB" evidence="4">
    <location>
        <begin position="318"/>
        <end position="439"/>
    </location>
</feature>
<feature type="domain" description="CUB" evidence="4">
    <location>
        <begin position="1904"/>
        <end position="1984"/>
    </location>
</feature>
<dbReference type="FunFam" id="2.60.120.290:FF:000005">
    <property type="entry name" value="Procollagen C-endopeptidase enhancer 1"/>
    <property type="match status" value="2"/>
</dbReference>
<dbReference type="Pfam" id="PF00431">
    <property type="entry name" value="CUB"/>
    <property type="match status" value="15"/>
</dbReference>
<dbReference type="PROSITE" id="PS01180">
    <property type="entry name" value="CUB"/>
    <property type="match status" value="15"/>
</dbReference>
<evidence type="ECO:0000256" key="2">
    <source>
        <dbReference type="ARBA" id="ARBA00023157"/>
    </source>
</evidence>
<keyword evidence="2" id="KW-1015">Disulfide bond</keyword>
<organism evidence="5 6">
    <name type="scientific">Ceutorhynchus assimilis</name>
    <name type="common">cabbage seed weevil</name>
    <dbReference type="NCBI Taxonomy" id="467358"/>
    <lineage>
        <taxon>Eukaryota</taxon>
        <taxon>Metazoa</taxon>
        <taxon>Ecdysozoa</taxon>
        <taxon>Arthropoda</taxon>
        <taxon>Hexapoda</taxon>
        <taxon>Insecta</taxon>
        <taxon>Pterygota</taxon>
        <taxon>Neoptera</taxon>
        <taxon>Endopterygota</taxon>
        <taxon>Coleoptera</taxon>
        <taxon>Polyphaga</taxon>
        <taxon>Cucujiformia</taxon>
        <taxon>Curculionidae</taxon>
        <taxon>Ceutorhynchinae</taxon>
        <taxon>Ceutorhynchus</taxon>
    </lineage>
</organism>
<protein>
    <recommendedName>
        <fullName evidence="4">CUB domain-containing protein</fullName>
    </recommendedName>
</protein>
<feature type="domain" description="CUB" evidence="4">
    <location>
        <begin position="1028"/>
        <end position="1141"/>
    </location>
</feature>
<proteinExistence type="predicted"/>
<accession>A0A9N9MA11</accession>
<evidence type="ECO:0000256" key="1">
    <source>
        <dbReference type="ARBA" id="ARBA00022737"/>
    </source>
</evidence>
<sequence length="1984" mass="222450">MEMGITWCDDESNPVMKLYNGPLDDSPLIGKYCATKLPPSITTDGSALHIKIFRAMDLFATYSVLDNHCGGDLQNDGGYIATPGWPKSYPANAQCSWTIAMGPGNTINLNFVEFNIPESEHCNTDFVEIRESNATGKLLGVFCGTNSAPNISAIGTLYLMFKSSDLGVGEVSTNRGFYVEFATTSENHLSGPEGYIGNRHYPNPIPASTYGYHSWLITTNSSTIIELTFLEFFFEINSGGGCFGNSLKVYDGMDANAPLVKEFCGSDSPDSILSTSNMMYVSLDFYAARVNAKFLLKWKELSKVNGKTATSNKTQSVCGYAYKLEGQTNVSLTSPGYPTGYKPNLNCEWIYEIDPQYHLRLRIIDLNFGGFGGNRICTYSDVLIVHTKANQDEEWRLVQEICTPSNISNDLIGANFLKVEFRTNKYLNGTGFQAIIFGDCGGTLTEPNGVITFDSDHAHGWTCQWNISVRTGRTIKLHFEEFDLSASNANSCRSFVIVRNGKFPDSPFLGIGKFCGPEAPPDMESSSNHLYIKYSGTVRLKGFKLKYSEVSFDCDSNIRLSSEETSVEITSPNYPNIPQAHSECTWIIRAPSGESLRVDFLERFDISTNSKCTTDYLELRDGGTTLSPLIGRYCHEMPNTLFTTDNMLNIKYFTDSNEPRNGFKAKVSISYCGGTFRGEGTINTQEPHVIKTGDNCTWHILAPIDNNIIMKFSMFNVAQYSVNCSENTGQVKLIELNPVSNDNNTEMTLCGHINATEYHSTGNKIVVNYLAKSDRDKFILNFKFREEECGGVIEQESGTITSPGYPMKTEESRYCIWRIRVPKGRRISMYTEDMDIEVKSTYLVVFEGFFQGPKILGEEDIQPQKTYETSDNTANIFLWRNFPNGRRGFKIKFTSNKPTVCEGDFNSTSGQILAPQHSAPYQCEWLHTKRSTSETLALSIVMETNATTAGSGICYRSSTGIHIIDSNSHKKYTLDSYTNESYALGRLCTSTNNRPHIFRSILPTTLLLVRKNYNAHLNFTISYKTYQCGGLLTDDEGVISSPNFPNAATDSVECSWHIELASSRIKVNFTSLNLADDCDKNYVIIYNGRTPMSPIIGKYCKNDHPELLVSQKLALLIEYRYVKDDNNRNPPKGFSFKYEPEIEGCGGVYQSEKVDIQTPNYGKDYGNNKECIWDVRSPVGNVIKLHFFDRFYIEESENCTKDYVEIFDSNDDKWVSLGKKCGRNLPGEILSSNNQLRIIFRSNEKITGSGFRASWNWHCGGTFVAGEKERYLMSPNYPNTFSTYFMNCTYKIISRKDQGVVSVKLLDFDLLGTGSTVGGMSSNCAYSNLTIAGASSASQSHINTIKQVYCGNDIPSVQRFKNAVIITYMSTYRYLRGMRGFKLVYKDESCGGNITSPASLESPSTRDKASQLSGYMKFYQARVSCNWYITAPPDQIPVLSVHNLSMTLGIHCIGQHLEVYDGLEAKMNKRLAQLCGKIDESKPIPATSNTMLVKLDSTAYNFNGFQGEVYFTYGPSVGCGGTINLTETKYINSPNNLPHMDCHWIIIAPQDNKVKIEFTDISISTSCSNPVRNHTYYCTCSYIEIRDGAGPFADVMAKLCSGDNHMRRTFTSSWNTAYIRLYSAVPQNDMFRVTIKPVQSKCGPSELIAEKEWKELTSPDYPNNYPENIKCTWVIRSFSNTAKFMIHFEEIDISGDSLAKTCDSDRLELTEDPNRLIISEGFGPRAKHQVQNAFGGSRETFKYAFCDNETKPFDYYSTSNEVTLTFHSHRYTGVKGKGFKLKYGYSGCNRTIYANEGRIQNDVVNSAESNCVITITADPNRTLSIYFMTFFFITADHSCSKLGLEIRENNSTGLQLFKACGFRLPSPIFTNTNKLYIHMYNLQKSASYFKYNFLYLSSENGKGCGGKMFNYMGKFSSPLYPNPYRKDIECTWNVMVPKGYNVALKFTDFNIGGVCLQNKVVVKTNTGGAETESSFCAEVKKYFV</sequence>
<feature type="domain" description="CUB" evidence="4">
    <location>
        <begin position="1642"/>
        <end position="1786"/>
    </location>
</feature>
<feature type="domain" description="CUB" evidence="4">
    <location>
        <begin position="1390"/>
        <end position="1512"/>
    </location>
</feature>
<dbReference type="PANTHER" id="PTHR24251">
    <property type="entry name" value="OVOCHYMASE-RELATED"/>
    <property type="match status" value="1"/>
</dbReference>
<feature type="domain" description="CUB" evidence="4">
    <location>
        <begin position="1259"/>
        <end position="1388"/>
    </location>
</feature>
<name>A0A9N9MA11_9CUCU</name>
<feature type="domain" description="CUB" evidence="4">
    <location>
        <begin position="554"/>
        <end position="670"/>
    </location>
</feature>
<dbReference type="InterPro" id="IPR000859">
    <property type="entry name" value="CUB_dom"/>
</dbReference>
<dbReference type="Gene3D" id="2.60.120.290">
    <property type="entry name" value="Spermadhesin, CUB domain"/>
    <property type="match status" value="15"/>
</dbReference>
<evidence type="ECO:0000313" key="5">
    <source>
        <dbReference type="EMBL" id="CAG9759987.1"/>
    </source>
</evidence>
<keyword evidence="1" id="KW-0677">Repeat</keyword>
<keyword evidence="6" id="KW-1185">Reference proteome</keyword>
<feature type="domain" description="CUB" evidence="4">
    <location>
        <begin position="789"/>
        <end position="896"/>
    </location>
</feature>
<feature type="domain" description="CUB" evidence="4">
    <location>
        <begin position="1519"/>
        <end position="1638"/>
    </location>
</feature>
<gene>
    <name evidence="5" type="ORF">CEUTPL_LOCUS723</name>
</gene>
<dbReference type="EMBL" id="OU892277">
    <property type="protein sequence ID" value="CAG9759987.1"/>
    <property type="molecule type" value="Genomic_DNA"/>
</dbReference>
<dbReference type="FunFam" id="2.60.120.290:FF:000013">
    <property type="entry name" value="Membrane frizzled-related protein"/>
    <property type="match status" value="1"/>
</dbReference>
<feature type="domain" description="CUB" evidence="4">
    <location>
        <begin position="440"/>
        <end position="550"/>
    </location>
</feature>
<dbReference type="SMART" id="SM00042">
    <property type="entry name" value="CUB"/>
    <property type="match status" value="15"/>
</dbReference>
<evidence type="ECO:0000313" key="6">
    <source>
        <dbReference type="Proteomes" id="UP001152799"/>
    </source>
</evidence>
<feature type="domain" description="CUB" evidence="4">
    <location>
        <begin position="185"/>
        <end position="301"/>
    </location>
</feature>
<feature type="domain" description="CUB" evidence="4">
    <location>
        <begin position="69"/>
        <end position="184"/>
    </location>
</feature>
<feature type="domain" description="CUB" evidence="4">
    <location>
        <begin position="1145"/>
        <end position="1258"/>
    </location>
</feature>